<dbReference type="Proteomes" id="UP000268623">
    <property type="component" value="Unassembled WGS sequence"/>
</dbReference>
<protein>
    <submittedName>
        <fullName evidence="1">Uncharacterized protein</fullName>
    </submittedName>
</protein>
<comment type="caution">
    <text evidence="1">The sequence shown here is derived from an EMBL/GenBank/DDBJ whole genome shotgun (WGS) entry which is preliminary data.</text>
</comment>
<keyword evidence="2" id="KW-1185">Reference proteome</keyword>
<name>A0A3M9XKM5_9HYPH</name>
<dbReference type="EMBL" id="QWDD01000001">
    <property type="protein sequence ID" value="RNJ48787.1"/>
    <property type="molecule type" value="Genomic_DNA"/>
</dbReference>
<sequence length="73" mass="7987">MRTGKTTKARRKLRNRFCDGAQLWARSGGPAVVVDRWGDCTFRARGAGVVFPEECGRLAPTNGGRRHFAAPNA</sequence>
<reference evidence="1 2" key="1">
    <citation type="submission" date="2018-08" db="EMBL/GenBank/DDBJ databases">
        <title>Genome sequence of Methylocystis hirsuta CSC1, a methanotroph able to accumulate PHAs.</title>
        <authorList>
            <person name="Bordel S."/>
            <person name="Rodriguez E."/>
            <person name="Gancedo J."/>
            <person name="Munoz R."/>
        </authorList>
    </citation>
    <scope>NUCLEOTIDE SEQUENCE [LARGE SCALE GENOMIC DNA]</scope>
    <source>
        <strain evidence="1 2">CSC1</strain>
    </source>
</reference>
<dbReference type="AlphaFoldDB" id="A0A3M9XKM5"/>
<gene>
    <name evidence="1" type="ORF">D1O30_03260</name>
</gene>
<evidence type="ECO:0000313" key="1">
    <source>
        <dbReference type="EMBL" id="RNJ48787.1"/>
    </source>
</evidence>
<organism evidence="1 2">
    <name type="scientific">Methylocystis hirsuta</name>
    <dbReference type="NCBI Taxonomy" id="369798"/>
    <lineage>
        <taxon>Bacteria</taxon>
        <taxon>Pseudomonadati</taxon>
        <taxon>Pseudomonadota</taxon>
        <taxon>Alphaproteobacteria</taxon>
        <taxon>Hyphomicrobiales</taxon>
        <taxon>Methylocystaceae</taxon>
        <taxon>Methylocystis</taxon>
    </lineage>
</organism>
<proteinExistence type="predicted"/>
<evidence type="ECO:0000313" key="2">
    <source>
        <dbReference type="Proteomes" id="UP000268623"/>
    </source>
</evidence>
<accession>A0A3M9XKM5</accession>